<name>A0A560DY32_9BRAD</name>
<protein>
    <submittedName>
        <fullName evidence="2">General secretion pathway protein N</fullName>
    </submittedName>
</protein>
<keyword evidence="3" id="KW-1185">Reference proteome</keyword>
<sequence length="246" mass="25531">MGGPIGPSLLGKGTCKAMMSGWLQAVGWAVLWVVLGSAAAPAATSSRIDILPDDAAGTPADSVDVGAMRPIARPAQAVSKPVPRGNPLWSVPLSALTATQERPIFSASRRPPPRAVAASPVEEVQAPPPKQVEAPPPPLLLVGAVIGEGDAIAILVNRFDQKVVRMRQGESLGGWSLTEVQPREVTFKQGDRSEVLVLQRPADPVAAPAAPPMDAGGRPMMPAMNDTAFAPFVPRSTPKNGESDGL</sequence>
<dbReference type="STRING" id="1803665.GCA_001641335_04413"/>
<dbReference type="Proteomes" id="UP000319949">
    <property type="component" value="Unassembled WGS sequence"/>
</dbReference>
<comment type="caution">
    <text evidence="2">The sequence shown here is derived from an EMBL/GenBank/DDBJ whole genome shotgun (WGS) entry which is preliminary data.</text>
</comment>
<evidence type="ECO:0000256" key="1">
    <source>
        <dbReference type="SAM" id="MobiDB-lite"/>
    </source>
</evidence>
<feature type="compositionally biased region" description="Low complexity" evidence="1">
    <location>
        <begin position="205"/>
        <end position="224"/>
    </location>
</feature>
<organism evidence="2 3">
    <name type="scientific">Bradyrhizobium stylosanthis</name>
    <dbReference type="NCBI Taxonomy" id="1803665"/>
    <lineage>
        <taxon>Bacteria</taxon>
        <taxon>Pseudomonadati</taxon>
        <taxon>Pseudomonadota</taxon>
        <taxon>Alphaproteobacteria</taxon>
        <taxon>Hyphomicrobiales</taxon>
        <taxon>Nitrobacteraceae</taxon>
        <taxon>Bradyrhizobium</taxon>
    </lineage>
</organism>
<reference evidence="2 3" key="1">
    <citation type="submission" date="2019-06" db="EMBL/GenBank/DDBJ databases">
        <title>Genomic Encyclopedia of Type Strains, Phase IV (KMG-V): Genome sequencing to study the core and pangenomes of soil and plant-associated prokaryotes.</title>
        <authorList>
            <person name="Whitman W."/>
        </authorList>
    </citation>
    <scope>NUCLEOTIDE SEQUENCE [LARGE SCALE GENOMIC DNA]</scope>
    <source>
        <strain evidence="2 3">BR 510</strain>
    </source>
</reference>
<dbReference type="AlphaFoldDB" id="A0A560DY32"/>
<dbReference type="EMBL" id="VITK01000003">
    <property type="protein sequence ID" value="TWB02028.1"/>
    <property type="molecule type" value="Genomic_DNA"/>
</dbReference>
<evidence type="ECO:0000313" key="3">
    <source>
        <dbReference type="Proteomes" id="UP000319949"/>
    </source>
</evidence>
<accession>A0A560DY32</accession>
<feature type="region of interest" description="Disordered" evidence="1">
    <location>
        <begin position="205"/>
        <end position="246"/>
    </location>
</feature>
<evidence type="ECO:0000313" key="2">
    <source>
        <dbReference type="EMBL" id="TWB02028.1"/>
    </source>
</evidence>
<gene>
    <name evidence="2" type="ORF">FBZ96_103810</name>
</gene>
<proteinExistence type="predicted"/>